<feature type="region of interest" description="Disordered" evidence="1">
    <location>
        <begin position="759"/>
        <end position="778"/>
    </location>
</feature>
<dbReference type="GO" id="GO:0042162">
    <property type="term" value="F:telomeric DNA binding"/>
    <property type="evidence" value="ECO:0007669"/>
    <property type="project" value="TreeGrafter"/>
</dbReference>
<dbReference type="InterPro" id="IPR018834">
    <property type="entry name" value="DNA/RNA-bd_Est1-type"/>
</dbReference>
<dbReference type="PANTHER" id="PTHR15696:SF0">
    <property type="entry name" value="TELOMERASE-BINDING PROTEIN EST1A"/>
    <property type="match status" value="1"/>
</dbReference>
<dbReference type="GO" id="GO:0005697">
    <property type="term" value="C:telomerase holoenzyme complex"/>
    <property type="evidence" value="ECO:0007669"/>
    <property type="project" value="TreeGrafter"/>
</dbReference>
<evidence type="ECO:0000259" key="2">
    <source>
        <dbReference type="Pfam" id="PF10373"/>
    </source>
</evidence>
<dbReference type="EMBL" id="QEAM01000117">
    <property type="protein sequence ID" value="TPX46051.1"/>
    <property type="molecule type" value="Genomic_DNA"/>
</dbReference>
<evidence type="ECO:0000256" key="1">
    <source>
        <dbReference type="SAM" id="MobiDB-lite"/>
    </source>
</evidence>
<evidence type="ECO:0000259" key="3">
    <source>
        <dbReference type="Pfam" id="PF10374"/>
    </source>
</evidence>
<dbReference type="GO" id="GO:0070034">
    <property type="term" value="F:telomerase RNA binding"/>
    <property type="evidence" value="ECO:0007669"/>
    <property type="project" value="TreeGrafter"/>
</dbReference>
<dbReference type="InterPro" id="IPR019458">
    <property type="entry name" value="Est1-like_N"/>
</dbReference>
<dbReference type="Pfam" id="PF10373">
    <property type="entry name" value="EST1_DNA_bind"/>
    <property type="match status" value="1"/>
</dbReference>
<name>A0A507D406_9FUNG</name>
<evidence type="ECO:0008006" key="6">
    <source>
        <dbReference type="Google" id="ProtNLM"/>
    </source>
</evidence>
<dbReference type="InterPro" id="IPR045153">
    <property type="entry name" value="Est1/Ebs1-like"/>
</dbReference>
<proteinExistence type="predicted"/>
<reference evidence="4 5" key="1">
    <citation type="journal article" date="2019" name="Sci. Rep.">
        <title>Comparative genomics of chytrid fungi reveal insights into the obligate biotrophic and pathogenic lifestyle of Synchytrium endobioticum.</title>
        <authorList>
            <person name="van de Vossenberg B.T.L.H."/>
            <person name="Warris S."/>
            <person name="Nguyen H.D.T."/>
            <person name="van Gent-Pelzer M.P.E."/>
            <person name="Joly D.L."/>
            <person name="van de Geest H.C."/>
            <person name="Bonants P.J.M."/>
            <person name="Smith D.S."/>
            <person name="Levesque C.A."/>
            <person name="van der Lee T.A.J."/>
        </authorList>
    </citation>
    <scope>NUCLEOTIDE SEQUENCE [LARGE SCALE GENOMIC DNA]</scope>
    <source>
        <strain evidence="4 5">LEV6574</strain>
    </source>
</reference>
<feature type="region of interest" description="Disordered" evidence="1">
    <location>
        <begin position="577"/>
        <end position="606"/>
    </location>
</feature>
<dbReference type="InterPro" id="IPR011990">
    <property type="entry name" value="TPR-like_helical_dom_sf"/>
</dbReference>
<accession>A0A507D406</accession>
<sequence>MVELLIRYLDYSVEKDIEQLLWKTVHYRVIEDFRKRLRSTTTTPTTTHAEGQNPDPSSPSSINNALRKDSRILLNASFRQFLIESVGFYIHFLRQMRIEYDLDIVEKIVFQRLGTEPFGSTDSYSLFENGGVARHSISIRTKDEARFVCHRFLLSLGDLARYKEFYAERKEKNYSTAKLFYRLASQLAPDSGNPHNQLAVVESHENQQLGAVERYLRSLLIRHPFMAAKDNLFILLQKHGNKSEGSNQFDDVFLAFLSRLFSSPEQVYEPNEMERAKQMVLNGFKNIFTKKQVNHASDMMQMFMITIGCLEIATGRSTTSRKPTAHPSMIAPTEQLLSELIITICNTTAYRLGTVGSSHNALTSTAVAPPIMQNEPLKQVSKFLSSIKLVVKWLRTRYMNGHGSIEFLSGNAWKALGDALNALSAIASTSHDDSAALVHDVVLVEDVDLATFTPVTPTQPVANKVVAAKEEDEVDGSEHNRDGDGVDRTAESSDHESYLDPVKLMLRLICGDRRSDEEQSIIRVYQIVQSARELCEALDSHIFHATRISPDGIEYDYFAVNKIPANMAADSPTRVSLAREHQISSPSRPDVMMRSPRRGDEDSEDLVDDTELFAPRRFTPTAAIGSNIQKRHISPSHTPYLQQPNSPPMRNSMPTSLPPPVANMGMGGITNTEWARRISQPDPLVSTALNSAAQVTRNQVGLNRNVYYHNEEYDDLSIPPRFARSRVEPMGVVGDQHDHTQSTMRFLELEGGAGSGAYGSTRNIPTGMRPQVKNSSVDGTMGVDAGRYADVSSQRYDYGANFFGNGAAGVAGNNSRLPPGLTGNELSWTTFAPQQAVPPGLQSSHWYRPPPAGMFADSTDVSYSRYPPISLPCNTSAPPTSMGLSWLAGVPDDRSHSIMEMMGVNGRFGRGACMKYGESGQEGFWS</sequence>
<feature type="region of interest" description="Disordered" evidence="1">
    <location>
        <begin position="40"/>
        <end position="62"/>
    </location>
</feature>
<feature type="domain" description="DNA/RNA-binding" evidence="2">
    <location>
        <begin position="177"/>
        <end position="457"/>
    </location>
</feature>
<dbReference type="AlphaFoldDB" id="A0A507D406"/>
<dbReference type="Gene3D" id="1.25.40.10">
    <property type="entry name" value="Tetratricopeptide repeat domain"/>
    <property type="match status" value="1"/>
</dbReference>
<dbReference type="OrthoDB" id="69928at2759"/>
<dbReference type="Pfam" id="PF10374">
    <property type="entry name" value="EST1"/>
    <property type="match status" value="1"/>
</dbReference>
<evidence type="ECO:0000313" key="4">
    <source>
        <dbReference type="EMBL" id="TPX46051.1"/>
    </source>
</evidence>
<protein>
    <recommendedName>
        <fullName evidence="6">DNA/RNA-binding domain-containing protein</fullName>
    </recommendedName>
</protein>
<dbReference type="SUPFAM" id="SSF48452">
    <property type="entry name" value="TPR-like"/>
    <property type="match status" value="1"/>
</dbReference>
<gene>
    <name evidence="4" type="ORF">SeLEV6574_g03472</name>
</gene>
<dbReference type="PANTHER" id="PTHR15696">
    <property type="entry name" value="SMG-7 SUPPRESSOR WITH MORPHOLOGICAL EFFECT ON GENITALIA PROTEIN 7"/>
    <property type="match status" value="1"/>
</dbReference>
<feature type="domain" description="Telomerase activating protein Est1-like N-terminal" evidence="3">
    <location>
        <begin position="16"/>
        <end position="166"/>
    </location>
</feature>
<feature type="region of interest" description="Disordered" evidence="1">
    <location>
        <begin position="468"/>
        <end position="495"/>
    </location>
</feature>
<dbReference type="VEuPathDB" id="FungiDB:SeMB42_g02693"/>
<feature type="compositionally biased region" description="Basic and acidic residues" evidence="1">
    <location>
        <begin position="476"/>
        <end position="495"/>
    </location>
</feature>
<evidence type="ECO:0000313" key="5">
    <source>
        <dbReference type="Proteomes" id="UP000320475"/>
    </source>
</evidence>
<comment type="caution">
    <text evidence="4">The sequence shown here is derived from an EMBL/GenBank/DDBJ whole genome shotgun (WGS) entry which is preliminary data.</text>
</comment>
<dbReference type="GO" id="GO:0000184">
    <property type="term" value="P:nuclear-transcribed mRNA catabolic process, nonsense-mediated decay"/>
    <property type="evidence" value="ECO:0007669"/>
    <property type="project" value="TreeGrafter"/>
</dbReference>
<organism evidence="4 5">
    <name type="scientific">Synchytrium endobioticum</name>
    <dbReference type="NCBI Taxonomy" id="286115"/>
    <lineage>
        <taxon>Eukaryota</taxon>
        <taxon>Fungi</taxon>
        <taxon>Fungi incertae sedis</taxon>
        <taxon>Chytridiomycota</taxon>
        <taxon>Chytridiomycota incertae sedis</taxon>
        <taxon>Chytridiomycetes</taxon>
        <taxon>Synchytriales</taxon>
        <taxon>Synchytriaceae</taxon>
        <taxon>Synchytrium</taxon>
    </lineage>
</organism>
<dbReference type="Proteomes" id="UP000320475">
    <property type="component" value="Unassembled WGS sequence"/>
</dbReference>